<sequence>MSVLVIEKDSEGEKPADRVTLTTLSLRWSQAEPDTPTPCSLLRFSDIRGQCICGDQRHSWLKTTRIGDFESVFTLLSERDDNRDNHPINCDKLDPFLKETMKGCRSLTVQGCQTDAIMESLLGRMDIFHLANLRSLTLFGVAAPPTFRSWLNRLYGVSRRLSFLQVDEGWLLPRRATSTLRTIILKHEHIGREALRFLFLQEHLRALGLCMSEFVSDNFTDPETEDTFLQFDRLHTLMLDIGRSWPQPTSMLKLLPMLKCTKLQSLRIGHDDKDPFDRSIFWKELAKQNWPLSTLQLGIGRRPTERAAQYHMLQTVSGTLQTLACRYADVGHVLSPHFPILPTLTELVLTNGAAEEPLKTDEIPCAMEHVRSLVAHLKTSKKATHLREVRLLFCAHFQAREHLQQEHPSWPVGVVVYTSWNESPFLGADAPLRP</sequence>
<proteinExistence type="predicted"/>
<keyword evidence="2" id="KW-1185">Reference proteome</keyword>
<dbReference type="InParanoid" id="A0A165F656"/>
<dbReference type="SUPFAM" id="SSF52047">
    <property type="entry name" value="RNI-like"/>
    <property type="match status" value="1"/>
</dbReference>
<reference evidence="1 2" key="1">
    <citation type="journal article" date="2016" name="Mol. Biol. Evol.">
        <title>Comparative Genomics of Early-Diverging Mushroom-Forming Fungi Provides Insights into the Origins of Lignocellulose Decay Capabilities.</title>
        <authorList>
            <person name="Nagy L.G."/>
            <person name="Riley R."/>
            <person name="Tritt A."/>
            <person name="Adam C."/>
            <person name="Daum C."/>
            <person name="Floudas D."/>
            <person name="Sun H."/>
            <person name="Yadav J.S."/>
            <person name="Pangilinan J."/>
            <person name="Larsson K.H."/>
            <person name="Matsuura K."/>
            <person name="Barry K."/>
            <person name="Labutti K."/>
            <person name="Kuo R."/>
            <person name="Ohm R.A."/>
            <person name="Bhattacharya S.S."/>
            <person name="Shirouzu T."/>
            <person name="Yoshinaga Y."/>
            <person name="Martin F.M."/>
            <person name="Grigoriev I.V."/>
            <person name="Hibbett D.S."/>
        </authorList>
    </citation>
    <scope>NUCLEOTIDE SEQUENCE [LARGE SCALE GENOMIC DNA]</scope>
    <source>
        <strain evidence="1 2">HHB12733</strain>
    </source>
</reference>
<evidence type="ECO:0000313" key="2">
    <source>
        <dbReference type="Proteomes" id="UP000076842"/>
    </source>
</evidence>
<dbReference type="Proteomes" id="UP000076842">
    <property type="component" value="Unassembled WGS sequence"/>
</dbReference>
<gene>
    <name evidence="1" type="ORF">CALCODRAFT_321157</name>
</gene>
<dbReference type="AlphaFoldDB" id="A0A165F656"/>
<protein>
    <submittedName>
        <fullName evidence="1">Uncharacterized protein</fullName>
    </submittedName>
</protein>
<organism evidence="1 2">
    <name type="scientific">Calocera cornea HHB12733</name>
    <dbReference type="NCBI Taxonomy" id="1353952"/>
    <lineage>
        <taxon>Eukaryota</taxon>
        <taxon>Fungi</taxon>
        <taxon>Dikarya</taxon>
        <taxon>Basidiomycota</taxon>
        <taxon>Agaricomycotina</taxon>
        <taxon>Dacrymycetes</taxon>
        <taxon>Dacrymycetales</taxon>
        <taxon>Dacrymycetaceae</taxon>
        <taxon>Calocera</taxon>
    </lineage>
</organism>
<dbReference type="EMBL" id="KV423980">
    <property type="protein sequence ID" value="KZT56268.1"/>
    <property type="molecule type" value="Genomic_DNA"/>
</dbReference>
<evidence type="ECO:0000313" key="1">
    <source>
        <dbReference type="EMBL" id="KZT56268.1"/>
    </source>
</evidence>
<accession>A0A165F656</accession>
<name>A0A165F656_9BASI</name>